<keyword evidence="2" id="KW-1185">Reference proteome</keyword>
<dbReference type="InParanoid" id="A0BBK3"/>
<dbReference type="KEGG" id="ptm:GSPATT00000355001"/>
<protein>
    <submittedName>
        <fullName evidence="1">Uncharacterized protein</fullName>
    </submittedName>
</protein>
<dbReference type="RefSeq" id="XP_001423318.1">
    <property type="nucleotide sequence ID" value="XM_001423281.1"/>
</dbReference>
<proteinExistence type="predicted"/>
<sequence length="80" mass="9505">MTIIHRFISYCYLWLPKQIQKSVQKTLFQQQENGQVYKIEFSNGEVQKIINFENTINYIQFVGVKNCLLSLVIPSYQKND</sequence>
<organism evidence="1 2">
    <name type="scientific">Paramecium tetraurelia</name>
    <dbReference type="NCBI Taxonomy" id="5888"/>
    <lineage>
        <taxon>Eukaryota</taxon>
        <taxon>Sar</taxon>
        <taxon>Alveolata</taxon>
        <taxon>Ciliophora</taxon>
        <taxon>Intramacronucleata</taxon>
        <taxon>Oligohymenophorea</taxon>
        <taxon>Peniculida</taxon>
        <taxon>Parameciidae</taxon>
        <taxon>Paramecium</taxon>
    </lineage>
</organism>
<accession>A0BBK3</accession>
<evidence type="ECO:0000313" key="1">
    <source>
        <dbReference type="EMBL" id="CAK55920.1"/>
    </source>
</evidence>
<dbReference type="EMBL" id="CT867985">
    <property type="protein sequence ID" value="CAK55920.1"/>
    <property type="molecule type" value="Genomic_DNA"/>
</dbReference>
<dbReference type="HOGENOM" id="CLU_2594942_0_0_1"/>
<gene>
    <name evidence="1" type="ORF">GSPATT00000355001</name>
</gene>
<dbReference type="Proteomes" id="UP000000600">
    <property type="component" value="Unassembled WGS sequence"/>
</dbReference>
<dbReference type="GeneID" id="5009102"/>
<evidence type="ECO:0000313" key="2">
    <source>
        <dbReference type="Proteomes" id="UP000000600"/>
    </source>
</evidence>
<reference evidence="1 2" key="1">
    <citation type="journal article" date="2006" name="Nature">
        <title>Global trends of whole-genome duplications revealed by the ciliate Paramecium tetraurelia.</title>
        <authorList>
            <consortium name="Genoscope"/>
            <person name="Aury J.-M."/>
            <person name="Jaillon O."/>
            <person name="Duret L."/>
            <person name="Noel B."/>
            <person name="Jubin C."/>
            <person name="Porcel B.M."/>
            <person name="Segurens B."/>
            <person name="Daubin V."/>
            <person name="Anthouard V."/>
            <person name="Aiach N."/>
            <person name="Arnaiz O."/>
            <person name="Billaut A."/>
            <person name="Beisson J."/>
            <person name="Blanc I."/>
            <person name="Bouhouche K."/>
            <person name="Camara F."/>
            <person name="Duharcourt S."/>
            <person name="Guigo R."/>
            <person name="Gogendeau D."/>
            <person name="Katinka M."/>
            <person name="Keller A.-M."/>
            <person name="Kissmehl R."/>
            <person name="Klotz C."/>
            <person name="Koll F."/>
            <person name="Le Moue A."/>
            <person name="Lepere C."/>
            <person name="Malinsky S."/>
            <person name="Nowacki M."/>
            <person name="Nowak J.K."/>
            <person name="Plattner H."/>
            <person name="Poulain J."/>
            <person name="Ruiz F."/>
            <person name="Serrano V."/>
            <person name="Zagulski M."/>
            <person name="Dessen P."/>
            <person name="Betermier M."/>
            <person name="Weissenbach J."/>
            <person name="Scarpelli C."/>
            <person name="Schachter V."/>
            <person name="Sperling L."/>
            <person name="Meyer E."/>
            <person name="Cohen J."/>
            <person name="Wincker P."/>
        </authorList>
    </citation>
    <scope>NUCLEOTIDE SEQUENCE [LARGE SCALE GENOMIC DNA]</scope>
    <source>
        <strain evidence="1 2">Stock d4-2</strain>
    </source>
</reference>
<dbReference type="AlphaFoldDB" id="A0BBK3"/>
<name>A0BBK3_PARTE</name>